<sequence>MIELKLKNLKEVEDSYRNEVEQICEEKSAYFHELFKKYNKDLVLEIIFDHSSSTYKVSASINLKSKKIIVAEEGKDILTIVTKLLNEFKKTVKRRYELERKDYEYKRKR</sequence>
<reference evidence="2" key="1">
    <citation type="submission" date="2015-12" db="EMBL/GenBank/DDBJ databases">
        <title>Complete genome sequence of Lutibacter profundus strain LP1.</title>
        <authorList>
            <person name="Wissuwa J."/>
            <person name="Le Moine Bauer S."/>
            <person name="Stokke R."/>
            <person name="Dahle H."/>
            <person name="Steen I.H."/>
        </authorList>
    </citation>
    <scope>NUCLEOTIDE SEQUENCE [LARGE SCALE GENOMIC DNA]</scope>
    <source>
        <strain evidence="2">LP1</strain>
    </source>
</reference>
<gene>
    <name evidence="1" type="ORF">Lupro_08620</name>
</gene>
<proteinExistence type="predicted"/>
<evidence type="ECO:0000313" key="2">
    <source>
        <dbReference type="Proteomes" id="UP000059672"/>
    </source>
</evidence>
<evidence type="ECO:0000313" key="1">
    <source>
        <dbReference type="EMBL" id="AMC11314.1"/>
    </source>
</evidence>
<dbReference type="OrthoDB" id="9849279at2"/>
<dbReference type="AlphaFoldDB" id="A0A0X8G773"/>
<name>A0A0X8G773_9FLAO</name>
<keyword evidence="2" id="KW-1185">Reference proteome</keyword>
<protein>
    <recommendedName>
        <fullName evidence="3">Ribosomal subunit interface protein</fullName>
    </recommendedName>
</protein>
<dbReference type="STRING" id="1622118.Lupro_08620"/>
<evidence type="ECO:0008006" key="3">
    <source>
        <dbReference type="Google" id="ProtNLM"/>
    </source>
</evidence>
<dbReference type="EMBL" id="CP013355">
    <property type="protein sequence ID" value="AMC11314.1"/>
    <property type="molecule type" value="Genomic_DNA"/>
</dbReference>
<dbReference type="Proteomes" id="UP000059672">
    <property type="component" value="Chromosome"/>
</dbReference>
<dbReference type="RefSeq" id="WP_068208801.1">
    <property type="nucleotide sequence ID" value="NZ_CP013355.1"/>
</dbReference>
<accession>A0A0X8G773</accession>
<reference evidence="1 2" key="2">
    <citation type="journal article" date="2016" name="Int. J. Syst. Evol. Microbiol.">
        <title>Lutibacter profundi sp. nov., isolated from a deep-sea hydrothermal system on the Arctic Mid-Ocean Ridge and emended description of the genus Lutibacter.</title>
        <authorList>
            <person name="Le Moine Bauer S."/>
            <person name="Roalkvam I."/>
            <person name="Steen I.H."/>
            <person name="Dahle H."/>
        </authorList>
    </citation>
    <scope>NUCLEOTIDE SEQUENCE [LARGE SCALE GENOMIC DNA]</scope>
    <source>
        <strain evidence="1 2">LP1</strain>
    </source>
</reference>
<dbReference type="KEGG" id="lut:Lupro_08620"/>
<organism evidence="1 2">
    <name type="scientific">Lutibacter profundi</name>
    <dbReference type="NCBI Taxonomy" id="1622118"/>
    <lineage>
        <taxon>Bacteria</taxon>
        <taxon>Pseudomonadati</taxon>
        <taxon>Bacteroidota</taxon>
        <taxon>Flavobacteriia</taxon>
        <taxon>Flavobacteriales</taxon>
        <taxon>Flavobacteriaceae</taxon>
        <taxon>Lutibacter</taxon>
    </lineage>
</organism>